<protein>
    <submittedName>
        <fullName evidence="2">Uncharacterized protein</fullName>
    </submittedName>
</protein>
<keyword evidence="1" id="KW-1133">Transmembrane helix</keyword>
<dbReference type="AlphaFoldDB" id="A0A9P0PWA4"/>
<sequence length="133" mass="15885">MCRHLFYHRDTQSPLCSLLSSSLISPLHYVFSLTHQIRLTRTVTVILRILQVTTVVILVMITSLHPKIRTITTQPYCLNKLERFQHTRQIPLCPFSPLREIRKKYFLLQSNRNWLLAGQRSLQLDYQQRRKRL</sequence>
<accession>A0A9P0PWA4</accession>
<gene>
    <name evidence="2" type="ORF">ACAOBT_LOCUS25073</name>
</gene>
<reference evidence="2" key="1">
    <citation type="submission" date="2022-03" db="EMBL/GenBank/DDBJ databases">
        <authorList>
            <person name="Sayadi A."/>
        </authorList>
    </citation>
    <scope>NUCLEOTIDE SEQUENCE</scope>
</reference>
<proteinExistence type="predicted"/>
<feature type="transmembrane region" description="Helical" evidence="1">
    <location>
        <begin position="12"/>
        <end position="31"/>
    </location>
</feature>
<dbReference type="EMBL" id="CAKOFQ010007373">
    <property type="protein sequence ID" value="CAH1999591.1"/>
    <property type="molecule type" value="Genomic_DNA"/>
</dbReference>
<keyword evidence="3" id="KW-1185">Reference proteome</keyword>
<dbReference type="Proteomes" id="UP001152888">
    <property type="component" value="Unassembled WGS sequence"/>
</dbReference>
<evidence type="ECO:0000313" key="3">
    <source>
        <dbReference type="Proteomes" id="UP001152888"/>
    </source>
</evidence>
<evidence type="ECO:0000313" key="2">
    <source>
        <dbReference type="EMBL" id="CAH1999591.1"/>
    </source>
</evidence>
<name>A0A9P0PWA4_ACAOB</name>
<keyword evidence="1" id="KW-0812">Transmembrane</keyword>
<organism evidence="2 3">
    <name type="scientific">Acanthoscelides obtectus</name>
    <name type="common">Bean weevil</name>
    <name type="synonym">Bruchus obtectus</name>
    <dbReference type="NCBI Taxonomy" id="200917"/>
    <lineage>
        <taxon>Eukaryota</taxon>
        <taxon>Metazoa</taxon>
        <taxon>Ecdysozoa</taxon>
        <taxon>Arthropoda</taxon>
        <taxon>Hexapoda</taxon>
        <taxon>Insecta</taxon>
        <taxon>Pterygota</taxon>
        <taxon>Neoptera</taxon>
        <taxon>Endopterygota</taxon>
        <taxon>Coleoptera</taxon>
        <taxon>Polyphaga</taxon>
        <taxon>Cucujiformia</taxon>
        <taxon>Chrysomeloidea</taxon>
        <taxon>Chrysomelidae</taxon>
        <taxon>Bruchinae</taxon>
        <taxon>Bruchini</taxon>
        <taxon>Acanthoscelides</taxon>
    </lineage>
</organism>
<evidence type="ECO:0000256" key="1">
    <source>
        <dbReference type="SAM" id="Phobius"/>
    </source>
</evidence>
<comment type="caution">
    <text evidence="2">The sequence shown here is derived from an EMBL/GenBank/DDBJ whole genome shotgun (WGS) entry which is preliminary data.</text>
</comment>
<feature type="transmembrane region" description="Helical" evidence="1">
    <location>
        <begin position="43"/>
        <end position="64"/>
    </location>
</feature>
<keyword evidence="1" id="KW-0472">Membrane</keyword>